<reference evidence="6 7" key="1">
    <citation type="submission" date="2011-11" db="EMBL/GenBank/DDBJ databases">
        <title>Whole genome shotgun sequence of Gordonia araii NBRC 100433.</title>
        <authorList>
            <person name="Yoshida Y."/>
            <person name="Hosoyama A."/>
            <person name="Tsuchikane K."/>
            <person name="Katsumata H."/>
            <person name="Yamazaki S."/>
            <person name="Fujita N."/>
        </authorList>
    </citation>
    <scope>NUCLEOTIDE SEQUENCE [LARGE SCALE GENOMIC DNA]</scope>
    <source>
        <strain evidence="6 7">NBRC 100433</strain>
    </source>
</reference>
<dbReference type="EMBL" id="BAEE01000011">
    <property type="protein sequence ID" value="GAB08407.1"/>
    <property type="molecule type" value="Genomic_DNA"/>
</dbReference>
<comment type="caution">
    <text evidence="6">The sequence shown here is derived from an EMBL/GenBank/DDBJ whole genome shotgun (WGS) entry which is preliminary data.</text>
</comment>
<sequence length="214" mass="22000">MLVPLGSTEQHGPHLPLDTDTRIATEVARRAAPRIDGTVLVAPPINYGASGEHEGFTGTISIGTDALRSLLVEYGRSASRWASRLVFVNGHGGNLTALADAVVLLRYEGRDVTWFACAPPGGDPHAGHAETSILLTLAPEVVDTGAAAAGSTVALAQILDDLRTGGVAAVSPNGVLGDPTTASAEHGARMVEAMVDDLIASAAAWAPNEQGRVR</sequence>
<gene>
    <name evidence="6" type="ORF">GOARA_011_00230</name>
</gene>
<evidence type="ECO:0000313" key="7">
    <source>
        <dbReference type="Proteomes" id="UP000035088"/>
    </source>
</evidence>
<dbReference type="InterPro" id="IPR003785">
    <property type="entry name" value="Creatininase/forma_Hydrolase"/>
</dbReference>
<evidence type="ECO:0000256" key="4">
    <source>
        <dbReference type="ARBA" id="ARBA00022833"/>
    </source>
</evidence>
<keyword evidence="4" id="KW-0862">Zinc</keyword>
<name>G7GXT2_9ACTN</name>
<comment type="similarity">
    <text evidence="5">Belongs to the creatininase superfamily.</text>
</comment>
<protein>
    <submittedName>
        <fullName evidence="6">Putative creatininase family protein</fullName>
    </submittedName>
</protein>
<dbReference type="STRING" id="1073574.GOARA_011_00230"/>
<keyword evidence="2" id="KW-0479">Metal-binding</keyword>
<keyword evidence="3" id="KW-0378">Hydrolase</keyword>
<keyword evidence="7" id="KW-1185">Reference proteome</keyword>
<evidence type="ECO:0000256" key="3">
    <source>
        <dbReference type="ARBA" id="ARBA00022801"/>
    </source>
</evidence>
<dbReference type="GO" id="GO:0046872">
    <property type="term" value="F:metal ion binding"/>
    <property type="evidence" value="ECO:0007669"/>
    <property type="project" value="UniProtKB-KW"/>
</dbReference>
<dbReference type="Gene3D" id="3.40.50.10310">
    <property type="entry name" value="Creatininase"/>
    <property type="match status" value="1"/>
</dbReference>
<dbReference type="SUPFAM" id="SSF102215">
    <property type="entry name" value="Creatininase"/>
    <property type="match status" value="1"/>
</dbReference>
<accession>G7GXT2</accession>
<dbReference type="PANTHER" id="PTHR35005:SF1">
    <property type="entry name" value="2-AMINO-5-FORMYLAMINO-6-RIBOSYLAMINOPYRIMIDIN-4(3H)-ONE 5'-MONOPHOSPHATE DEFORMYLASE"/>
    <property type="match status" value="1"/>
</dbReference>
<dbReference type="InterPro" id="IPR024087">
    <property type="entry name" value="Creatininase-like_sf"/>
</dbReference>
<evidence type="ECO:0000256" key="5">
    <source>
        <dbReference type="ARBA" id="ARBA00024029"/>
    </source>
</evidence>
<dbReference type="AlphaFoldDB" id="G7GXT2"/>
<evidence type="ECO:0000256" key="1">
    <source>
        <dbReference type="ARBA" id="ARBA00001947"/>
    </source>
</evidence>
<organism evidence="6 7">
    <name type="scientific">Gordonia araii NBRC 100433</name>
    <dbReference type="NCBI Taxonomy" id="1073574"/>
    <lineage>
        <taxon>Bacteria</taxon>
        <taxon>Bacillati</taxon>
        <taxon>Actinomycetota</taxon>
        <taxon>Actinomycetes</taxon>
        <taxon>Mycobacteriales</taxon>
        <taxon>Gordoniaceae</taxon>
        <taxon>Gordonia</taxon>
    </lineage>
</organism>
<dbReference type="PANTHER" id="PTHR35005">
    <property type="entry name" value="3-DEHYDRO-SCYLLO-INOSOSE HYDROLASE"/>
    <property type="match status" value="1"/>
</dbReference>
<dbReference type="NCBIfam" id="TIGR03964">
    <property type="entry name" value="mycofact_creat"/>
    <property type="match status" value="1"/>
</dbReference>
<comment type="cofactor">
    <cofactor evidence="1">
        <name>Zn(2+)</name>
        <dbReference type="ChEBI" id="CHEBI:29105"/>
    </cofactor>
</comment>
<dbReference type="GO" id="GO:0009231">
    <property type="term" value="P:riboflavin biosynthetic process"/>
    <property type="evidence" value="ECO:0007669"/>
    <property type="project" value="TreeGrafter"/>
</dbReference>
<dbReference type="Pfam" id="PF02633">
    <property type="entry name" value="Creatininase"/>
    <property type="match status" value="1"/>
</dbReference>
<proteinExistence type="inferred from homology"/>
<evidence type="ECO:0000256" key="2">
    <source>
        <dbReference type="ARBA" id="ARBA00022723"/>
    </source>
</evidence>
<evidence type="ECO:0000313" key="6">
    <source>
        <dbReference type="EMBL" id="GAB08407.1"/>
    </source>
</evidence>
<dbReference type="Proteomes" id="UP000035088">
    <property type="component" value="Unassembled WGS sequence"/>
</dbReference>
<dbReference type="GO" id="GO:0016811">
    <property type="term" value="F:hydrolase activity, acting on carbon-nitrogen (but not peptide) bonds, in linear amides"/>
    <property type="evidence" value="ECO:0007669"/>
    <property type="project" value="TreeGrafter"/>
</dbReference>
<dbReference type="InterPro" id="IPR023871">
    <property type="entry name" value="MftE"/>
</dbReference>